<keyword evidence="4" id="KW-1185">Reference proteome</keyword>
<dbReference type="AlphaFoldDB" id="A0A512B5Q6"/>
<comment type="subcellular location">
    <subcellularLocation>
        <location evidence="2">Cell membrane</location>
        <topology evidence="2">Multi-pass membrane protein</topology>
    </subcellularLocation>
</comment>
<dbReference type="GO" id="GO:0008137">
    <property type="term" value="F:NADH dehydrogenase (ubiquinone) activity"/>
    <property type="evidence" value="ECO:0007669"/>
    <property type="project" value="UniProtKB-UniRule"/>
</dbReference>
<comment type="caution">
    <text evidence="2">Lacks conserved residue(s) required for the propagation of feature annotation.</text>
</comment>
<evidence type="ECO:0000313" key="4">
    <source>
        <dbReference type="Proteomes" id="UP000321532"/>
    </source>
</evidence>
<reference evidence="3 4" key="1">
    <citation type="submission" date="2019-07" db="EMBL/GenBank/DDBJ databases">
        <title>Whole genome shotgun sequence of Adhaeribacter aerolatus NBRC 106133.</title>
        <authorList>
            <person name="Hosoyama A."/>
            <person name="Uohara A."/>
            <person name="Ohji S."/>
            <person name="Ichikawa N."/>
        </authorList>
    </citation>
    <scope>NUCLEOTIDE SEQUENCE [LARGE SCALE GENOMIC DNA]</scope>
    <source>
        <strain evidence="3 4">NBRC 106133</strain>
    </source>
</reference>
<gene>
    <name evidence="3" type="primary">ndhG</name>
    <name evidence="3" type="ORF">AAE02nite_49350</name>
</gene>
<accession>A0A512B5Q6</accession>
<dbReference type="PANTHER" id="PTHR33269">
    <property type="entry name" value="NADH-UBIQUINONE OXIDOREDUCTASE CHAIN 6"/>
    <property type="match status" value="1"/>
</dbReference>
<name>A0A512B5Q6_9BACT</name>
<keyword evidence="2" id="KW-1003">Cell membrane</keyword>
<feature type="transmembrane region" description="Helical" evidence="2">
    <location>
        <begin position="92"/>
        <end position="111"/>
    </location>
</feature>
<keyword evidence="2" id="KW-0520">NAD</keyword>
<keyword evidence="2" id="KW-0812">Transmembrane</keyword>
<feature type="transmembrane region" description="Helical" evidence="2">
    <location>
        <begin position="29"/>
        <end position="50"/>
    </location>
</feature>
<dbReference type="Proteomes" id="UP000321532">
    <property type="component" value="Unassembled WGS sequence"/>
</dbReference>
<comment type="similarity">
    <text evidence="1 2">Belongs to the complex I subunit 6 family.</text>
</comment>
<dbReference type="InterPro" id="IPR042106">
    <property type="entry name" value="Nuo/plastoQ_OxRdtase_6_NuoJ"/>
</dbReference>
<dbReference type="OrthoDB" id="981464at2"/>
<organism evidence="3 4">
    <name type="scientific">Adhaeribacter aerolatus</name>
    <dbReference type="NCBI Taxonomy" id="670289"/>
    <lineage>
        <taxon>Bacteria</taxon>
        <taxon>Pseudomonadati</taxon>
        <taxon>Bacteroidota</taxon>
        <taxon>Cytophagia</taxon>
        <taxon>Cytophagales</taxon>
        <taxon>Hymenobacteraceae</taxon>
        <taxon>Adhaeribacter</taxon>
    </lineage>
</organism>
<protein>
    <recommendedName>
        <fullName evidence="2">NADH-quinone oxidoreductase subunit J</fullName>
        <ecNumber evidence="2">7.1.1.-</ecNumber>
    </recommendedName>
</protein>
<evidence type="ECO:0000256" key="1">
    <source>
        <dbReference type="ARBA" id="ARBA00005698"/>
    </source>
</evidence>
<proteinExistence type="inferred from homology"/>
<dbReference type="Pfam" id="PF00499">
    <property type="entry name" value="Oxidored_q3"/>
    <property type="match status" value="1"/>
</dbReference>
<feature type="transmembrane region" description="Helical" evidence="2">
    <location>
        <begin position="59"/>
        <end position="80"/>
    </location>
</feature>
<feature type="transmembrane region" description="Helical" evidence="2">
    <location>
        <begin position="142"/>
        <end position="167"/>
    </location>
</feature>
<keyword evidence="2" id="KW-0874">Quinone</keyword>
<dbReference type="Gene3D" id="1.20.120.1200">
    <property type="entry name" value="NADH-ubiquinone/plastoquinone oxidoreductase chain 6, subunit NuoJ"/>
    <property type="match status" value="1"/>
</dbReference>
<dbReference type="InterPro" id="IPR001457">
    <property type="entry name" value="NADH_UbQ/plastoQ_OxRdtase_su6"/>
</dbReference>
<dbReference type="PANTHER" id="PTHR33269:SF17">
    <property type="entry name" value="NADH-UBIQUINONE OXIDOREDUCTASE CHAIN 6"/>
    <property type="match status" value="1"/>
</dbReference>
<keyword evidence="2" id="KW-0472">Membrane</keyword>
<sequence length="174" mass="18272">MSLVLIFFYVFGFLAIASAAFMLATKNVLYAAFGLLVTLLSLAAIFILLFADFVAITQLMVYVGGVLVLILFGVMLSNQVQGRAVQSESVNGISGGLVASAIFGGLAYLILSADYLLPEGITVADAAPANTKSSIIAIGIRLITNFALPFEVASLILLIALMGAAYISTEDKHE</sequence>
<evidence type="ECO:0000256" key="2">
    <source>
        <dbReference type="RuleBase" id="RU004429"/>
    </source>
</evidence>
<dbReference type="EC" id="7.1.1.-" evidence="2"/>
<dbReference type="RefSeq" id="WP_146905097.1">
    <property type="nucleotide sequence ID" value="NZ_BJYS01000056.1"/>
</dbReference>
<evidence type="ECO:0000313" key="3">
    <source>
        <dbReference type="EMBL" id="GEO07271.1"/>
    </source>
</evidence>
<dbReference type="EMBL" id="BJYS01000056">
    <property type="protein sequence ID" value="GEO07271.1"/>
    <property type="molecule type" value="Genomic_DNA"/>
</dbReference>
<dbReference type="GO" id="GO:0048038">
    <property type="term" value="F:quinone binding"/>
    <property type="evidence" value="ECO:0007669"/>
    <property type="project" value="UniProtKB-UniRule"/>
</dbReference>
<comment type="catalytic activity">
    <reaction evidence="2">
        <text>a quinone + NADH + 5 H(+)(in) = a quinol + NAD(+) + 4 H(+)(out)</text>
        <dbReference type="Rhea" id="RHEA:57888"/>
        <dbReference type="ChEBI" id="CHEBI:15378"/>
        <dbReference type="ChEBI" id="CHEBI:24646"/>
        <dbReference type="ChEBI" id="CHEBI:57540"/>
        <dbReference type="ChEBI" id="CHEBI:57945"/>
        <dbReference type="ChEBI" id="CHEBI:132124"/>
    </reaction>
</comment>
<comment type="function">
    <text evidence="2">NDH-1 shuttles electrons from NADH, via FMN and iron-sulfur (Fe-S) centers, to quinones in the respiratory chain. Couples the redox reaction to proton translocation (for every two electrons transferred, four hydrogen ions are translocated across the cytoplasmic membrane), and thus conserves the redox energy in a proton gradient.</text>
</comment>
<keyword evidence="2" id="KW-1133">Transmembrane helix</keyword>
<comment type="caution">
    <text evidence="3">The sequence shown here is derived from an EMBL/GenBank/DDBJ whole genome shotgun (WGS) entry which is preliminary data.</text>
</comment>
<dbReference type="GO" id="GO:0005886">
    <property type="term" value="C:plasma membrane"/>
    <property type="evidence" value="ECO:0007669"/>
    <property type="project" value="UniProtKB-SubCell"/>
</dbReference>